<dbReference type="RefSeq" id="WP_183465478.1">
    <property type="nucleotide sequence ID" value="NZ_CP050297.1"/>
</dbReference>
<accession>A0A7G6T4A7</accession>
<reference evidence="2" key="1">
    <citation type="journal article" date="2020" name="Mol. Plant Microbe">
        <title>Rhizobial microsymbionts of the narrowly endemic Oxytropis species growing in Kamchatka are characterized by significant genetic diversity and possess a set of genes that are associated with T3SS and T6SS secretion systems and can affect the development of symbiosis.</title>
        <authorList>
            <person name="Safronova V."/>
            <person name="Guro P."/>
            <person name="Sazanova A."/>
            <person name="Kuznetsova I."/>
            <person name="Belimov A."/>
            <person name="Yakubov V."/>
            <person name="Chirak E."/>
            <person name="Afonin A."/>
            <person name="Gogolev Y."/>
            <person name="Andronov E."/>
            <person name="Tikhonovich I."/>
        </authorList>
    </citation>
    <scope>NUCLEOTIDE SEQUENCE [LARGE SCALE GENOMIC DNA]</scope>
    <source>
        <strain evidence="2">583</strain>
        <plasmid evidence="2">p_2</plasmid>
    </source>
</reference>
<organism evidence="1 2">
    <name type="scientific">Mesorhizobium huakuii</name>
    <dbReference type="NCBI Taxonomy" id="28104"/>
    <lineage>
        <taxon>Bacteria</taxon>
        <taxon>Pseudomonadati</taxon>
        <taxon>Pseudomonadota</taxon>
        <taxon>Alphaproteobacteria</taxon>
        <taxon>Hyphomicrobiales</taxon>
        <taxon>Phyllobacteriaceae</taxon>
        <taxon>Mesorhizobium</taxon>
    </lineage>
</organism>
<evidence type="ECO:0000313" key="1">
    <source>
        <dbReference type="EMBL" id="QND61589.1"/>
    </source>
</evidence>
<name>A0A7G6T4A7_9HYPH</name>
<dbReference type="Proteomes" id="UP000515465">
    <property type="component" value="Plasmid p_2"/>
</dbReference>
<keyword evidence="1" id="KW-0614">Plasmid</keyword>
<sequence>MLKRYLPSCTLYPANLALLQRVFDQVCCERAYEAQSLDAEIAATTLLHLFQHGMTNEAALLAEMRRWQQEFIRRAS</sequence>
<evidence type="ECO:0000313" key="2">
    <source>
        <dbReference type="Proteomes" id="UP000515465"/>
    </source>
</evidence>
<dbReference type="AlphaFoldDB" id="A0A7G6T4A7"/>
<proteinExistence type="predicted"/>
<geneLocation type="plasmid" evidence="1 2">
    <name>p_2</name>
</geneLocation>
<protein>
    <submittedName>
        <fullName evidence="1">Uncharacterized protein</fullName>
    </submittedName>
</protein>
<gene>
    <name evidence="1" type="ORF">HB778_35360</name>
</gene>
<dbReference type="EMBL" id="CP050297">
    <property type="protein sequence ID" value="QND61589.1"/>
    <property type="molecule type" value="Genomic_DNA"/>
</dbReference>